<reference evidence="1 2" key="1">
    <citation type="journal article" date="2014" name="Mol. Plant">
        <title>Chromosome Scale Genome Assembly and Transcriptome Profiling of Nannochloropsis gaditana in Nitrogen Depletion.</title>
        <authorList>
            <person name="Corteggiani Carpinelli E."/>
            <person name="Telatin A."/>
            <person name="Vitulo N."/>
            <person name="Forcato C."/>
            <person name="D'Angelo M."/>
            <person name="Schiavon R."/>
            <person name="Vezzi A."/>
            <person name="Giacometti G.M."/>
            <person name="Morosinotto T."/>
            <person name="Valle G."/>
        </authorList>
    </citation>
    <scope>NUCLEOTIDE SEQUENCE [LARGE SCALE GENOMIC DNA]</scope>
    <source>
        <strain evidence="1 2">B-31</strain>
    </source>
</reference>
<dbReference type="Proteomes" id="UP000019335">
    <property type="component" value="Unassembled WGS sequence"/>
</dbReference>
<keyword evidence="2" id="KW-1185">Reference proteome</keyword>
<dbReference type="SUPFAM" id="SSF53335">
    <property type="entry name" value="S-adenosyl-L-methionine-dependent methyltransferases"/>
    <property type="match status" value="1"/>
</dbReference>
<dbReference type="EMBL" id="AZIL01002191">
    <property type="protein sequence ID" value="EWM22487.1"/>
    <property type="molecule type" value="Genomic_DNA"/>
</dbReference>
<accession>W7T7S1</accession>
<keyword evidence="1" id="KW-0808">Transferase</keyword>
<proteinExistence type="predicted"/>
<protein>
    <submittedName>
        <fullName evidence="1">Nicotinamide N-methyltransferase, putative</fullName>
    </submittedName>
</protein>
<dbReference type="Pfam" id="PF10294">
    <property type="entry name" value="Methyltransf_16"/>
    <property type="match status" value="1"/>
</dbReference>
<gene>
    <name evidence="1" type="ORF">Naga_100011g79</name>
</gene>
<dbReference type="GO" id="GO:0032259">
    <property type="term" value="P:methylation"/>
    <property type="evidence" value="ECO:0007669"/>
    <property type="project" value="UniProtKB-KW"/>
</dbReference>
<dbReference type="OrthoDB" id="46564at2759"/>
<name>W7T7S1_9STRA</name>
<dbReference type="InterPro" id="IPR019410">
    <property type="entry name" value="Methyltransf_16"/>
</dbReference>
<keyword evidence="1" id="KW-0489">Methyltransferase</keyword>
<evidence type="ECO:0000313" key="2">
    <source>
        <dbReference type="Proteomes" id="UP000019335"/>
    </source>
</evidence>
<dbReference type="InterPro" id="IPR029063">
    <property type="entry name" value="SAM-dependent_MTases_sf"/>
</dbReference>
<sequence length="287" mass="32179">MIYRDKVSNYENVDGDGEQDLTALGFLFDAAAAKAWVRHKFQAPTTGPFDCHAEDKDLRSSIEVEVQVIADEDGPGALQTGQRTWPAAPFLAQYLVEHWAGITFDRKCEVLELGAGCGLVGLTLAQLSGVDTIIMTDHDPGSLKLIQEGIFRNQHRWRDGVRCEISHMEWGKELNRQIVSLVNIERVNAEHGSCKEGIMLLLVGSDLVYSLDVVESLFKTVADLFRHRDESGRGRGQFLLCGSFALGDEIEKRVAEVTERLKLCTERLILGREDERRGMWITKYNLA</sequence>
<dbReference type="GO" id="GO:0008168">
    <property type="term" value="F:methyltransferase activity"/>
    <property type="evidence" value="ECO:0007669"/>
    <property type="project" value="UniProtKB-KW"/>
</dbReference>
<comment type="caution">
    <text evidence="1">The sequence shown here is derived from an EMBL/GenBank/DDBJ whole genome shotgun (WGS) entry which is preliminary data.</text>
</comment>
<evidence type="ECO:0000313" key="1">
    <source>
        <dbReference type="EMBL" id="EWM22487.1"/>
    </source>
</evidence>
<dbReference type="AlphaFoldDB" id="W7T7S1"/>
<dbReference type="PANTHER" id="PTHR14614">
    <property type="entry name" value="HEPATOCELLULAR CARCINOMA-ASSOCIATED ANTIGEN"/>
    <property type="match status" value="1"/>
</dbReference>
<dbReference type="PANTHER" id="PTHR14614:SF109">
    <property type="entry name" value="RIBOSOMAL LYSINE N-METHYLTRANSFERASE 5"/>
    <property type="match status" value="1"/>
</dbReference>
<organism evidence="1 2">
    <name type="scientific">Nannochloropsis gaditana</name>
    <dbReference type="NCBI Taxonomy" id="72520"/>
    <lineage>
        <taxon>Eukaryota</taxon>
        <taxon>Sar</taxon>
        <taxon>Stramenopiles</taxon>
        <taxon>Ochrophyta</taxon>
        <taxon>Eustigmatophyceae</taxon>
        <taxon>Eustigmatales</taxon>
        <taxon>Monodopsidaceae</taxon>
        <taxon>Nannochloropsis</taxon>
    </lineage>
</organism>
<dbReference type="Gene3D" id="3.40.50.150">
    <property type="entry name" value="Vaccinia Virus protein VP39"/>
    <property type="match status" value="1"/>
</dbReference>